<evidence type="ECO:0000259" key="4">
    <source>
        <dbReference type="Pfam" id="PF01370"/>
    </source>
</evidence>
<feature type="compositionally biased region" description="Polar residues" evidence="3">
    <location>
        <begin position="301"/>
        <end position="310"/>
    </location>
</feature>
<dbReference type="InterPro" id="IPR050425">
    <property type="entry name" value="NAD(P)_dehydrat-like"/>
</dbReference>
<proteinExistence type="inferred from homology"/>
<evidence type="ECO:0000313" key="6">
    <source>
        <dbReference type="Proteomes" id="UP000053411"/>
    </source>
</evidence>
<gene>
    <name evidence="5" type="ORF">Z520_04628</name>
</gene>
<dbReference type="Pfam" id="PF01370">
    <property type="entry name" value="Epimerase"/>
    <property type="match status" value="1"/>
</dbReference>
<evidence type="ECO:0000256" key="1">
    <source>
        <dbReference type="ARBA" id="ARBA00023002"/>
    </source>
</evidence>
<dbReference type="EMBL" id="KN848068">
    <property type="protein sequence ID" value="KIX99990.1"/>
    <property type="molecule type" value="Genomic_DNA"/>
</dbReference>
<dbReference type="PANTHER" id="PTHR10366">
    <property type="entry name" value="NAD DEPENDENT EPIMERASE/DEHYDRATASE"/>
    <property type="match status" value="1"/>
</dbReference>
<sequence length="347" mass="37926">MAQKTILLTGGTGSIGAWVLEQSLKQGHKVIAVIRSFVKFQKHFDDKYGSHLANGSLELVEVPDLAVPGVFDEPASRSDAIIHVATPLTTSDFENTMIKATWLIDENILSAAQKSQKVKRVVISGTIVSVVKLPNGLFQDATVTEEDWNPITHEEGVVSLSGAYAYSKTNAEKQTWAWMEKEKPRFDLVVLLIPSVIGKSINPGFKPNKEALGGMSNAYSCFVDTPQLSFVFNPWMDVQDVAALHIRSAVDIQSVPGNERYLIKGPGVLDANELAGRIREEFPELRDRVPAPAKQKKGNSPPLTTFDTSKAQKVFGPESQFRDGWSAMKDTIADIARLVPNPPAAST</sequence>
<protein>
    <recommendedName>
        <fullName evidence="4">NAD-dependent epimerase/dehydratase domain-containing protein</fullName>
    </recommendedName>
</protein>
<dbReference type="PANTHER" id="PTHR10366:SF564">
    <property type="entry name" value="STEROL-4-ALPHA-CARBOXYLATE 3-DEHYDROGENASE, DECARBOXYLATING"/>
    <property type="match status" value="1"/>
</dbReference>
<name>A0A0D2HDM8_9EURO</name>
<feature type="domain" description="NAD-dependent epimerase/dehydratase" evidence="4">
    <location>
        <begin position="6"/>
        <end position="262"/>
    </location>
</feature>
<evidence type="ECO:0000313" key="5">
    <source>
        <dbReference type="EMBL" id="KIX99990.1"/>
    </source>
</evidence>
<dbReference type="RefSeq" id="XP_016634113.1">
    <property type="nucleotide sequence ID" value="XM_016775133.1"/>
</dbReference>
<organism evidence="5 6">
    <name type="scientific">Fonsecaea multimorphosa CBS 102226</name>
    <dbReference type="NCBI Taxonomy" id="1442371"/>
    <lineage>
        <taxon>Eukaryota</taxon>
        <taxon>Fungi</taxon>
        <taxon>Dikarya</taxon>
        <taxon>Ascomycota</taxon>
        <taxon>Pezizomycotina</taxon>
        <taxon>Eurotiomycetes</taxon>
        <taxon>Chaetothyriomycetidae</taxon>
        <taxon>Chaetothyriales</taxon>
        <taxon>Herpotrichiellaceae</taxon>
        <taxon>Fonsecaea</taxon>
    </lineage>
</organism>
<dbReference type="SUPFAM" id="SSF51735">
    <property type="entry name" value="NAD(P)-binding Rossmann-fold domains"/>
    <property type="match status" value="1"/>
</dbReference>
<feature type="region of interest" description="Disordered" evidence="3">
    <location>
        <begin position="287"/>
        <end position="310"/>
    </location>
</feature>
<reference evidence="5 6" key="1">
    <citation type="submission" date="2015-01" db="EMBL/GenBank/DDBJ databases">
        <title>The Genome Sequence of Fonsecaea multimorphosa CBS 102226.</title>
        <authorList>
            <consortium name="The Broad Institute Genomics Platform"/>
            <person name="Cuomo C."/>
            <person name="de Hoog S."/>
            <person name="Gorbushina A."/>
            <person name="Stielow B."/>
            <person name="Teixiera M."/>
            <person name="Abouelleil A."/>
            <person name="Chapman S.B."/>
            <person name="Priest M."/>
            <person name="Young S.K."/>
            <person name="Wortman J."/>
            <person name="Nusbaum C."/>
            <person name="Birren B."/>
        </authorList>
    </citation>
    <scope>NUCLEOTIDE SEQUENCE [LARGE SCALE GENOMIC DNA]</scope>
    <source>
        <strain evidence="5 6">CBS 102226</strain>
    </source>
</reference>
<dbReference type="AlphaFoldDB" id="A0A0D2HDM8"/>
<evidence type="ECO:0000256" key="3">
    <source>
        <dbReference type="SAM" id="MobiDB-lite"/>
    </source>
</evidence>
<dbReference type="STRING" id="1442371.A0A0D2HDM8"/>
<evidence type="ECO:0000256" key="2">
    <source>
        <dbReference type="ARBA" id="ARBA00023445"/>
    </source>
</evidence>
<dbReference type="GO" id="GO:0016616">
    <property type="term" value="F:oxidoreductase activity, acting on the CH-OH group of donors, NAD or NADP as acceptor"/>
    <property type="evidence" value="ECO:0007669"/>
    <property type="project" value="TreeGrafter"/>
</dbReference>
<dbReference type="Gene3D" id="3.40.50.720">
    <property type="entry name" value="NAD(P)-binding Rossmann-like Domain"/>
    <property type="match status" value="1"/>
</dbReference>
<dbReference type="GeneID" id="27710374"/>
<accession>A0A0D2HDM8</accession>
<comment type="similarity">
    <text evidence="2">Belongs to the NAD(P)-dependent epimerase/dehydratase family. Dihydroflavonol-4-reductase subfamily.</text>
</comment>
<dbReference type="Proteomes" id="UP000053411">
    <property type="component" value="Unassembled WGS sequence"/>
</dbReference>
<dbReference type="VEuPathDB" id="FungiDB:Z520_04628"/>
<keyword evidence="1" id="KW-0560">Oxidoreductase</keyword>
<dbReference type="InterPro" id="IPR036291">
    <property type="entry name" value="NAD(P)-bd_dom_sf"/>
</dbReference>
<dbReference type="InterPro" id="IPR001509">
    <property type="entry name" value="Epimerase_deHydtase"/>
</dbReference>
<keyword evidence="6" id="KW-1185">Reference proteome</keyword>
<dbReference type="OrthoDB" id="2735536at2759"/>